<name>A0A1B6D909_9HEMI</name>
<comment type="subcellular location">
    <subcellularLocation>
        <location evidence="1">Endoplasmic reticulum membrane</location>
        <topology evidence="1">Multi-pass membrane protein</topology>
    </subcellularLocation>
</comment>
<evidence type="ECO:0000256" key="2">
    <source>
        <dbReference type="ARBA" id="ARBA00010794"/>
    </source>
</evidence>
<feature type="transmembrane region" description="Helical" evidence="10">
    <location>
        <begin position="144"/>
        <end position="166"/>
    </location>
</feature>
<dbReference type="EMBL" id="GEDC01007329">
    <property type="protein sequence ID" value="JAS29969.1"/>
    <property type="molecule type" value="Transcribed_RNA"/>
</dbReference>
<gene>
    <name evidence="11" type="ORF">g.43175</name>
    <name evidence="12" type="ORF">g.43177</name>
    <name evidence="13" type="ORF">g.43179</name>
    <name evidence="14" type="ORF">g.43181</name>
</gene>
<keyword evidence="9 10" id="KW-0472">Membrane</keyword>
<protein>
    <recommendedName>
        <fullName evidence="3">dolichol kinase</fullName>
        <ecNumber evidence="3">2.7.1.108</ecNumber>
    </recommendedName>
</protein>
<keyword evidence="7" id="KW-0256">Endoplasmic reticulum</keyword>
<reference evidence="11" key="1">
    <citation type="submission" date="2015-12" db="EMBL/GenBank/DDBJ databases">
        <title>De novo transcriptome assembly of four potential Pierce s Disease insect vectors from Arizona vineyards.</title>
        <authorList>
            <person name="Tassone E.E."/>
        </authorList>
    </citation>
    <scope>NUCLEOTIDE SEQUENCE</scope>
</reference>
<feature type="transmembrane region" description="Helical" evidence="10">
    <location>
        <begin position="278"/>
        <end position="311"/>
    </location>
</feature>
<evidence type="ECO:0000313" key="13">
    <source>
        <dbReference type="EMBL" id="JAS29969.1"/>
    </source>
</evidence>
<accession>A0A1B6D909</accession>
<feature type="transmembrane region" description="Helical" evidence="10">
    <location>
        <begin position="207"/>
        <end position="225"/>
    </location>
</feature>
<evidence type="ECO:0000256" key="6">
    <source>
        <dbReference type="ARBA" id="ARBA00022777"/>
    </source>
</evidence>
<feature type="transmembrane region" description="Helical" evidence="10">
    <location>
        <begin position="110"/>
        <end position="132"/>
    </location>
</feature>
<dbReference type="GO" id="GO:0005789">
    <property type="term" value="C:endoplasmic reticulum membrane"/>
    <property type="evidence" value="ECO:0007669"/>
    <property type="project" value="UniProtKB-SubCell"/>
</dbReference>
<dbReference type="EMBL" id="GEDC01012662">
    <property type="protein sequence ID" value="JAS24636.1"/>
    <property type="molecule type" value="Transcribed_RNA"/>
</dbReference>
<feature type="transmembrane region" description="Helical" evidence="10">
    <location>
        <begin position="178"/>
        <end position="195"/>
    </location>
</feature>
<evidence type="ECO:0000256" key="5">
    <source>
        <dbReference type="ARBA" id="ARBA00022692"/>
    </source>
</evidence>
<comment type="similarity">
    <text evidence="2">Belongs to the polyprenol kinase family.</text>
</comment>
<dbReference type="InterPro" id="IPR032974">
    <property type="entry name" value="Polypren_kinase"/>
</dbReference>
<proteinExistence type="inferred from homology"/>
<keyword evidence="5 10" id="KW-0812">Transmembrane</keyword>
<evidence type="ECO:0000256" key="1">
    <source>
        <dbReference type="ARBA" id="ARBA00004477"/>
    </source>
</evidence>
<feature type="transmembrane region" description="Helical" evidence="10">
    <location>
        <begin position="58"/>
        <end position="79"/>
    </location>
</feature>
<feature type="transmembrane region" description="Helical" evidence="10">
    <location>
        <begin position="371"/>
        <end position="393"/>
    </location>
</feature>
<dbReference type="EMBL" id="GEDC01015117">
    <property type="protein sequence ID" value="JAS22181.1"/>
    <property type="molecule type" value="Transcribed_RNA"/>
</dbReference>
<feature type="transmembrane region" description="Helical" evidence="10">
    <location>
        <begin position="341"/>
        <end position="359"/>
    </location>
</feature>
<keyword evidence="6" id="KW-0418">Kinase</keyword>
<evidence type="ECO:0000256" key="4">
    <source>
        <dbReference type="ARBA" id="ARBA00022679"/>
    </source>
</evidence>
<dbReference type="EMBL" id="GEDC01003955">
    <property type="protein sequence ID" value="JAS33343.1"/>
    <property type="molecule type" value="Transcribed_RNA"/>
</dbReference>
<evidence type="ECO:0000256" key="8">
    <source>
        <dbReference type="ARBA" id="ARBA00022989"/>
    </source>
</evidence>
<keyword evidence="4" id="KW-0808">Transferase</keyword>
<evidence type="ECO:0000313" key="12">
    <source>
        <dbReference type="EMBL" id="JAS24636.1"/>
    </source>
</evidence>
<evidence type="ECO:0000256" key="3">
    <source>
        <dbReference type="ARBA" id="ARBA00012132"/>
    </source>
</evidence>
<dbReference type="GO" id="GO:0043048">
    <property type="term" value="P:dolichyl monophosphate biosynthetic process"/>
    <property type="evidence" value="ECO:0007669"/>
    <property type="project" value="TreeGrafter"/>
</dbReference>
<dbReference type="GO" id="GO:0004168">
    <property type="term" value="F:dolichol kinase activity"/>
    <property type="evidence" value="ECO:0007669"/>
    <property type="project" value="UniProtKB-EC"/>
</dbReference>
<dbReference type="EC" id="2.7.1.108" evidence="3"/>
<dbReference type="PANTHER" id="PTHR13205">
    <property type="entry name" value="TRANSMEMBRANE PROTEIN 15-RELATED"/>
    <property type="match status" value="1"/>
</dbReference>
<evidence type="ECO:0000256" key="9">
    <source>
        <dbReference type="ARBA" id="ARBA00023136"/>
    </source>
</evidence>
<feature type="transmembrane region" description="Helical" evidence="10">
    <location>
        <begin position="245"/>
        <end position="266"/>
    </location>
</feature>
<feature type="transmembrane region" description="Helical" evidence="10">
    <location>
        <begin position="34"/>
        <end position="52"/>
    </location>
</feature>
<keyword evidence="8 10" id="KW-1133">Transmembrane helix</keyword>
<evidence type="ECO:0000256" key="7">
    <source>
        <dbReference type="ARBA" id="ARBA00022824"/>
    </source>
</evidence>
<evidence type="ECO:0000256" key="10">
    <source>
        <dbReference type="SAM" id="Phobius"/>
    </source>
</evidence>
<evidence type="ECO:0000313" key="11">
    <source>
        <dbReference type="EMBL" id="JAS22181.1"/>
    </source>
</evidence>
<sequence length="466" mass="51649">MEKQYINFFNDWNFNINVYLTGCNIKTRNKAGPGIWMTLLLPIAIIISFWKHPECSQLYKTCVCASCGLLIHSILLICFINQTSKFRTICCAVNSAIITLLLLFVSEGGITSSLVFGILSSFGYNRFLLLVLQMCPESFTFGEAATVVQGIILFMISIFENVLSFFNVSKECMTISTIILQVGQFGVLGLCISIYKFPVLQIPRNFYITTSVVLLSIVLFLHYILKQSAVLWLVQLLSQDVVTVNLLLCWLLFSVLAILGIAIQIRGNNKASTIVRKYFHLLALGVYIPGLIFNQCLLYTASGVVLALFIVLETMRILKLPIIGTALDCGFQAFVDEKDNVIALTPIYLLVACSLPLWIHPNPSDKVLLPLMSGLLAIGVGDTAASICGTWFGEHNWPGSNRTKEGTLGCFISQLFTVLAFIHYGYVPRNNLLRPIVAIITTSLVEAITDQVDNLALPLLSYIILV</sequence>
<evidence type="ECO:0000313" key="14">
    <source>
        <dbReference type="EMBL" id="JAS33343.1"/>
    </source>
</evidence>
<dbReference type="PANTHER" id="PTHR13205:SF15">
    <property type="entry name" value="DOLICHOL KINASE"/>
    <property type="match status" value="1"/>
</dbReference>
<feature type="transmembrane region" description="Helical" evidence="10">
    <location>
        <begin position="405"/>
        <end position="426"/>
    </location>
</feature>
<organism evidence="11">
    <name type="scientific">Clastoptera arizonana</name>
    <name type="common">Arizona spittle bug</name>
    <dbReference type="NCBI Taxonomy" id="38151"/>
    <lineage>
        <taxon>Eukaryota</taxon>
        <taxon>Metazoa</taxon>
        <taxon>Ecdysozoa</taxon>
        <taxon>Arthropoda</taxon>
        <taxon>Hexapoda</taxon>
        <taxon>Insecta</taxon>
        <taxon>Pterygota</taxon>
        <taxon>Neoptera</taxon>
        <taxon>Paraneoptera</taxon>
        <taxon>Hemiptera</taxon>
        <taxon>Auchenorrhyncha</taxon>
        <taxon>Cercopoidea</taxon>
        <taxon>Clastopteridae</taxon>
        <taxon>Clastoptera</taxon>
    </lineage>
</organism>
<dbReference type="AlphaFoldDB" id="A0A1B6D909"/>